<sequence length="266" mass="29519">MENTRPDVLDWKLLRVSPLAKRLLEIAASGHHSAVLIGPSQTGKVTLARSMTTILPDLPLIAPDSIASLRSVYEHHRSSLLVLERLDRWDEVSLAWVRQQMAQCSHPGLLIATLCPCPCGKVDNDCQCSPEAKQAHQQRLRPTLERFALAVTLSHRKAAPNEPSDEPSALVRQRVEAAQCVQFQRNHARLNSRVSLEELDHCIPLDLPGQKLMEAAHKHLALSSEQTLLLRQVAATIADLAGDAVPSPWLKLPHLAEAISYHPHWT</sequence>
<organism evidence="3 4">
    <name type="scientific">Reticulibacter mediterranei</name>
    <dbReference type="NCBI Taxonomy" id="2778369"/>
    <lineage>
        <taxon>Bacteria</taxon>
        <taxon>Bacillati</taxon>
        <taxon>Chloroflexota</taxon>
        <taxon>Ktedonobacteria</taxon>
        <taxon>Ktedonobacterales</taxon>
        <taxon>Reticulibacteraceae</taxon>
        <taxon>Reticulibacter</taxon>
    </lineage>
</organism>
<proteinExistence type="predicted"/>
<dbReference type="Pfam" id="PF13335">
    <property type="entry name" value="Mg_chelatase_C"/>
    <property type="match status" value="1"/>
</dbReference>
<dbReference type="Proteomes" id="UP000597444">
    <property type="component" value="Unassembled WGS sequence"/>
</dbReference>
<evidence type="ECO:0000313" key="4">
    <source>
        <dbReference type="Proteomes" id="UP000597444"/>
    </source>
</evidence>
<evidence type="ECO:0000313" key="3">
    <source>
        <dbReference type="EMBL" id="GHO98652.1"/>
    </source>
</evidence>
<dbReference type="InterPro" id="IPR025158">
    <property type="entry name" value="Mg_chelat-rel_C"/>
</dbReference>
<dbReference type="EMBL" id="BNJK01000002">
    <property type="protein sequence ID" value="GHO98652.1"/>
    <property type="molecule type" value="Genomic_DNA"/>
</dbReference>
<dbReference type="AlphaFoldDB" id="A0A8J3IXL2"/>
<dbReference type="Gene3D" id="3.40.50.300">
    <property type="entry name" value="P-loop containing nucleotide triphosphate hydrolases"/>
    <property type="match status" value="1"/>
</dbReference>
<accession>A0A8J3IXL2</accession>
<reference evidence="3" key="1">
    <citation type="submission" date="2020-10" db="EMBL/GenBank/DDBJ databases">
        <title>Taxonomic study of unclassified bacteria belonging to the class Ktedonobacteria.</title>
        <authorList>
            <person name="Yabe S."/>
            <person name="Wang C.M."/>
            <person name="Zheng Y."/>
            <person name="Sakai Y."/>
            <person name="Cavaletti L."/>
            <person name="Monciardini P."/>
            <person name="Donadio S."/>
        </authorList>
    </citation>
    <scope>NUCLEOTIDE SEQUENCE</scope>
    <source>
        <strain evidence="3">ID150040</strain>
    </source>
</reference>
<dbReference type="RefSeq" id="WP_220209358.1">
    <property type="nucleotide sequence ID" value="NZ_BNJK01000002.1"/>
</dbReference>
<dbReference type="InterPro" id="IPR027417">
    <property type="entry name" value="P-loop_NTPase"/>
</dbReference>
<keyword evidence="4" id="KW-1185">Reference proteome</keyword>
<dbReference type="Pfam" id="PF01078">
    <property type="entry name" value="Mg_chelatase"/>
    <property type="match status" value="2"/>
</dbReference>
<feature type="domain" description="Mg chelatase-related protein C-terminal" evidence="2">
    <location>
        <begin position="166"/>
        <end position="261"/>
    </location>
</feature>
<dbReference type="InterPro" id="IPR000523">
    <property type="entry name" value="Mg_chelatse_chII-like_cat_dom"/>
</dbReference>
<dbReference type="GO" id="GO:0005524">
    <property type="term" value="F:ATP binding"/>
    <property type="evidence" value="ECO:0007669"/>
    <property type="project" value="InterPro"/>
</dbReference>
<evidence type="ECO:0008006" key="5">
    <source>
        <dbReference type="Google" id="ProtNLM"/>
    </source>
</evidence>
<evidence type="ECO:0000259" key="2">
    <source>
        <dbReference type="Pfam" id="PF13335"/>
    </source>
</evidence>
<gene>
    <name evidence="3" type="ORF">KSF_087000</name>
</gene>
<dbReference type="SUPFAM" id="SSF52540">
    <property type="entry name" value="P-loop containing nucleoside triphosphate hydrolases"/>
    <property type="match status" value="1"/>
</dbReference>
<feature type="domain" description="Magnesium chelatase ChlI-like catalytic" evidence="1">
    <location>
        <begin position="18"/>
        <end position="76"/>
    </location>
</feature>
<name>A0A8J3IXL2_9CHLR</name>
<evidence type="ECO:0000259" key="1">
    <source>
        <dbReference type="Pfam" id="PF01078"/>
    </source>
</evidence>
<feature type="domain" description="Magnesium chelatase ChlI-like catalytic" evidence="1">
    <location>
        <begin position="106"/>
        <end position="157"/>
    </location>
</feature>
<protein>
    <recommendedName>
        <fullName evidence="5">ATP-binding protein</fullName>
    </recommendedName>
</protein>
<comment type="caution">
    <text evidence="3">The sequence shown here is derived from an EMBL/GenBank/DDBJ whole genome shotgun (WGS) entry which is preliminary data.</text>
</comment>